<proteinExistence type="predicted"/>
<dbReference type="AlphaFoldDB" id="A0A9X4RU52"/>
<evidence type="ECO:0000256" key="1">
    <source>
        <dbReference type="SAM" id="Coils"/>
    </source>
</evidence>
<reference evidence="2" key="1">
    <citation type="submission" date="2022-07" db="EMBL/GenBank/DDBJ databases">
        <title>Description and genome-wide analysis of Profundicola chukchiensis gen. nov., sp. nov., marine bacteria isolated from bottom sediments of the Chukchi Sea.</title>
        <authorList>
            <person name="Romanenko L."/>
            <person name="Otstavnykh N."/>
            <person name="Kurilenko V."/>
            <person name="Eremeev V."/>
            <person name="Velansky P."/>
            <person name="Mikhailov V."/>
            <person name="Isaeva M."/>
        </authorList>
    </citation>
    <scope>NUCLEOTIDE SEQUENCE</scope>
    <source>
        <strain evidence="2">KMM 9713</strain>
    </source>
</reference>
<gene>
    <name evidence="2" type="ORF">NMK71_05070</name>
</gene>
<organism evidence="2 3">
    <name type="scientific">Profundicola chukchiensis</name>
    <dbReference type="NCBI Taxonomy" id="2961959"/>
    <lineage>
        <taxon>Bacteria</taxon>
        <taxon>Pseudomonadati</taxon>
        <taxon>Bacteroidota</taxon>
        <taxon>Flavobacteriia</taxon>
        <taxon>Flavobacteriales</taxon>
        <taxon>Weeksellaceae</taxon>
        <taxon>Profundicola</taxon>
    </lineage>
</organism>
<dbReference type="PROSITE" id="PS51257">
    <property type="entry name" value="PROKAR_LIPOPROTEIN"/>
    <property type="match status" value="1"/>
</dbReference>
<sequence length="258" mass="29913">MMKIYHIPLLVILILFSGCEDPERAKELRLMEIELGIKERDARIEEKRKRRNQNNDAEVENTSLQNDLAEYSDVFERLNTGNPSLDALLQNQAKKAIKEFNLQISQNDLSVFMYKHFKENWATEIEDGGIDLVSIEVMKLNEDLLQINTSRGTASSNRFSLLRKTNNHYSLLNTDEALKPVFAKVSTKTAVIRDFQGASFETIDGKQWMVFYFYDQSDPHCCKSIKVATIGQLDSYNRFKTDGLMYFREGYSSYWESL</sequence>
<dbReference type="EMBL" id="JANCMU010000002">
    <property type="protein sequence ID" value="MDG4945778.1"/>
    <property type="molecule type" value="Genomic_DNA"/>
</dbReference>
<keyword evidence="3" id="KW-1185">Reference proteome</keyword>
<accession>A0A9X4RU52</accession>
<name>A0A9X4RU52_9FLAO</name>
<keyword evidence="1" id="KW-0175">Coiled coil</keyword>
<evidence type="ECO:0008006" key="4">
    <source>
        <dbReference type="Google" id="ProtNLM"/>
    </source>
</evidence>
<comment type="caution">
    <text evidence="2">The sequence shown here is derived from an EMBL/GenBank/DDBJ whole genome shotgun (WGS) entry which is preliminary data.</text>
</comment>
<feature type="coiled-coil region" evidence="1">
    <location>
        <begin position="47"/>
        <end position="74"/>
    </location>
</feature>
<evidence type="ECO:0000313" key="3">
    <source>
        <dbReference type="Proteomes" id="UP001152599"/>
    </source>
</evidence>
<dbReference type="Proteomes" id="UP001152599">
    <property type="component" value="Unassembled WGS sequence"/>
</dbReference>
<protein>
    <recommendedName>
        <fullName evidence="4">Lipoprotein</fullName>
    </recommendedName>
</protein>
<dbReference type="RefSeq" id="WP_304420342.1">
    <property type="nucleotide sequence ID" value="NZ_JANCMU010000002.1"/>
</dbReference>
<evidence type="ECO:0000313" key="2">
    <source>
        <dbReference type="EMBL" id="MDG4945778.1"/>
    </source>
</evidence>